<dbReference type="EMBL" id="CP076361">
    <property type="protein sequence ID" value="QWK91956.1"/>
    <property type="molecule type" value="Genomic_DNA"/>
</dbReference>
<proteinExistence type="predicted"/>
<keyword evidence="2" id="KW-1185">Reference proteome</keyword>
<gene>
    <name evidence="1" type="ORF">KM031_07055</name>
</gene>
<dbReference type="Gene3D" id="3.30.10.10">
    <property type="entry name" value="Trypsin Inhibitor V, subunit A"/>
    <property type="match status" value="1"/>
</dbReference>
<dbReference type="PANTHER" id="PTHR39600">
    <property type="entry name" value="PEPTIDASE INHIBITOR I78 FAMILY PROTEIN"/>
    <property type="match status" value="1"/>
</dbReference>
<sequence length="68" mass="7337">MPPVMGGDCGAADLQYLLGQKARVLTTMRFSQPLRVLKPGMAVTMDYAPNRLNIELDAADTIIRVACG</sequence>
<reference evidence="1" key="1">
    <citation type="submission" date="2021-06" db="EMBL/GenBank/DDBJ databases">
        <title>Direct submission.</title>
        <authorList>
            <person name="Lee C.-S."/>
            <person name="Jin L."/>
        </authorList>
    </citation>
    <scope>NUCLEOTIDE SEQUENCE</scope>
    <source>
        <strain evidence="1">Con5</strain>
    </source>
</reference>
<evidence type="ECO:0000313" key="2">
    <source>
        <dbReference type="Proteomes" id="UP000679352"/>
    </source>
</evidence>
<dbReference type="Pfam" id="PF11720">
    <property type="entry name" value="Inhibitor_I78"/>
    <property type="match status" value="1"/>
</dbReference>
<dbReference type="Proteomes" id="UP000679352">
    <property type="component" value="Chromosome"/>
</dbReference>
<accession>A0A975S302</accession>
<dbReference type="InterPro" id="IPR021719">
    <property type="entry name" value="Prot_inh_I78"/>
</dbReference>
<protein>
    <submittedName>
        <fullName evidence="1">Uncharacterized protein</fullName>
    </submittedName>
</protein>
<evidence type="ECO:0000313" key="1">
    <source>
        <dbReference type="EMBL" id="QWK91956.1"/>
    </source>
</evidence>
<dbReference type="PANTHER" id="PTHR39600:SF1">
    <property type="entry name" value="PEPTIDASE INHIBITOR I78 FAMILY PROTEIN"/>
    <property type="match status" value="1"/>
</dbReference>
<name>A0A975S302_9RHOB</name>
<dbReference type="AlphaFoldDB" id="A0A975S302"/>
<organism evidence="1 2">
    <name type="scientific">Gemmobacter fulvus</name>
    <dbReference type="NCBI Taxonomy" id="2840474"/>
    <lineage>
        <taxon>Bacteria</taxon>
        <taxon>Pseudomonadati</taxon>
        <taxon>Pseudomonadota</taxon>
        <taxon>Alphaproteobacteria</taxon>
        <taxon>Rhodobacterales</taxon>
        <taxon>Paracoccaceae</taxon>
        <taxon>Gemmobacter</taxon>
    </lineage>
</organism>
<dbReference type="KEGG" id="gfu:KM031_07055"/>